<feature type="region of interest" description="Disordered" evidence="7">
    <location>
        <begin position="240"/>
        <end position="262"/>
    </location>
</feature>
<protein>
    <submittedName>
        <fullName evidence="9">CUE domain-containing protein 2-like</fullName>
    </submittedName>
</protein>
<evidence type="ECO:0000256" key="5">
    <source>
        <dbReference type="ARBA" id="ARBA00022786"/>
    </source>
</evidence>
<dbReference type="CDD" id="cd14367">
    <property type="entry name" value="CUE_CUED2"/>
    <property type="match status" value="1"/>
</dbReference>
<keyword evidence="4" id="KW-0963">Cytoplasm</keyword>
<sequence length="338" mass="37830">MGCSAELLVGIPCGLLLHEYVHPGPIIDEIILSYVVSILQSLGNSDAVADAFDVDQFIEMMAAYIPAFSSINSAAICEWMFEFARKLASSGKGSKLNVPHKFWTAETQNELSHGKNEDISLPCENHIPSSIVFPGNYKYCHSRNSSGSSQSCSSVGSSSNCYPSFSSQSRSRNTSNSSQSEEDFFCSNAMDDQTDISQHIQVLTEMFPNTCTLEIQHCVSVSYGDCQKAAQLLLQRQETDESLTGPLPKVSKNKPSRRGATENILDDKELRQQILSRYGYIDQDDDIREHRPVAPKTEPKKLIRYRDNKIVSIKGERYSDIKKEEPDEVKPARQHRFQ</sequence>
<evidence type="ECO:0000256" key="3">
    <source>
        <dbReference type="ARBA" id="ARBA00006106"/>
    </source>
</evidence>
<evidence type="ECO:0000313" key="9">
    <source>
        <dbReference type="RefSeq" id="XP_013791789.1"/>
    </source>
</evidence>
<dbReference type="PANTHER" id="PTHR12493">
    <property type="entry name" value="CUE DOMAIN CONTAINING 2"/>
    <property type="match status" value="1"/>
</dbReference>
<evidence type="ECO:0000256" key="7">
    <source>
        <dbReference type="SAM" id="MobiDB-lite"/>
    </source>
</evidence>
<evidence type="ECO:0000256" key="2">
    <source>
        <dbReference type="ARBA" id="ARBA00004496"/>
    </source>
</evidence>
<organism evidence="8 9">
    <name type="scientific">Limulus polyphemus</name>
    <name type="common">Atlantic horseshoe crab</name>
    <dbReference type="NCBI Taxonomy" id="6850"/>
    <lineage>
        <taxon>Eukaryota</taxon>
        <taxon>Metazoa</taxon>
        <taxon>Ecdysozoa</taxon>
        <taxon>Arthropoda</taxon>
        <taxon>Chelicerata</taxon>
        <taxon>Merostomata</taxon>
        <taxon>Xiphosura</taxon>
        <taxon>Limulidae</taxon>
        <taxon>Limulus</taxon>
    </lineage>
</organism>
<feature type="compositionally biased region" description="Basic and acidic residues" evidence="7">
    <location>
        <begin position="315"/>
        <end position="331"/>
    </location>
</feature>
<evidence type="ECO:0000313" key="8">
    <source>
        <dbReference type="Proteomes" id="UP000694941"/>
    </source>
</evidence>
<dbReference type="PANTHER" id="PTHR12493:SF0">
    <property type="entry name" value="CUE DOMAIN-CONTAINING PROTEIN 2"/>
    <property type="match status" value="1"/>
</dbReference>
<comment type="subcellular location">
    <subcellularLocation>
        <location evidence="2">Cytoplasm</location>
    </subcellularLocation>
    <subcellularLocation>
        <location evidence="1">Nucleus</location>
    </subcellularLocation>
</comment>
<proteinExistence type="inferred from homology"/>
<feature type="region of interest" description="Disordered" evidence="7">
    <location>
        <begin position="315"/>
        <end position="338"/>
    </location>
</feature>
<evidence type="ECO:0000256" key="4">
    <source>
        <dbReference type="ARBA" id="ARBA00022490"/>
    </source>
</evidence>
<keyword evidence="8" id="KW-1185">Reference proteome</keyword>
<keyword evidence="5" id="KW-0833">Ubl conjugation pathway</keyword>
<reference evidence="9" key="1">
    <citation type="submission" date="2025-08" db="UniProtKB">
        <authorList>
            <consortium name="RefSeq"/>
        </authorList>
    </citation>
    <scope>IDENTIFICATION</scope>
    <source>
        <tissue evidence="9">Muscle</tissue>
    </source>
</reference>
<name>A0ABM1BZW8_LIMPO</name>
<evidence type="ECO:0000256" key="1">
    <source>
        <dbReference type="ARBA" id="ARBA00004123"/>
    </source>
</evidence>
<comment type="similarity">
    <text evidence="3">Belongs to the CUEDC2 family.</text>
</comment>
<dbReference type="RefSeq" id="XP_013791789.1">
    <property type="nucleotide sequence ID" value="XM_013936335.2"/>
</dbReference>
<dbReference type="Proteomes" id="UP000694941">
    <property type="component" value="Unplaced"/>
</dbReference>
<gene>
    <name evidence="9" type="primary">LOC106475653</name>
</gene>
<evidence type="ECO:0000256" key="6">
    <source>
        <dbReference type="ARBA" id="ARBA00023242"/>
    </source>
</evidence>
<dbReference type="GeneID" id="106475653"/>
<dbReference type="InterPro" id="IPR039805">
    <property type="entry name" value="CUE_CUED2"/>
</dbReference>
<accession>A0ABM1BZW8</accession>
<keyword evidence="6" id="KW-0539">Nucleus</keyword>